<dbReference type="PANTHER" id="PTHR37316:SF3">
    <property type="entry name" value="TEICHOIC ACID GLYCEROL-PHOSPHATE TRANSFERASE"/>
    <property type="match status" value="1"/>
</dbReference>
<dbReference type="Pfam" id="PF04464">
    <property type="entry name" value="Glyphos_transf"/>
    <property type="match status" value="1"/>
</dbReference>
<evidence type="ECO:0000313" key="9">
    <source>
        <dbReference type="Proteomes" id="UP001235744"/>
    </source>
</evidence>
<evidence type="ECO:0000256" key="5">
    <source>
        <dbReference type="ARBA" id="ARBA00022944"/>
    </source>
</evidence>
<name>A0ABY9IYH9_9ACTN</name>
<evidence type="ECO:0000256" key="4">
    <source>
        <dbReference type="ARBA" id="ARBA00022679"/>
    </source>
</evidence>
<dbReference type="InterPro" id="IPR051612">
    <property type="entry name" value="Teichoic_Acid_Biosynth"/>
</dbReference>
<accession>A0ABY9IYH9</accession>
<sequence length="1194" mass="136233">MTPRLSVIVPVYNVEAYLEACLDSVEAQTFTDLEVVMVDDGSTDGSAAIAAAFADRDPRFRLVTKENGGLGSARNAGLANMAPESEYFAFLDSDDVIPPDGYRMMVASLDDTGSDFATGNVYHVKGERSWQVPLMKMLAGEARKRTHISEYPKLVADRISCNKVWRRTFWEKNGFAFPEGVLYEDSAVVLRAHYLADAIDLIGEPVYYWRLREGESAPSITQRRTDPQGVRDRVAACESVAQFLADRPGAKWAQFKREYDARVLRDDLRIFLNVVPDGEVEYREAFLVAANRYLDQVDAQVLDELPAVLRVQYALVRRGAISELIDLLADQRRREPVEVSGFLRKYAGFKALDGSSVSLSRKTLRIDKDLELRTPLVGVEWQQGKLLLSGDAWIDKIDIPNRRSTAKFIQIKKGGSRRRLIFPAKNVFRPGRTSDTWQKRYNYDWSGWEFSFDPAKLRHNGQWEEGIWHIGVIVMSSGLLRRRGIQSNGGSAQNFPPYQWLDKNYRMLPSVEGAALKLRIERVNALVTGRELDGDRIVIRGEIRAALASDESVNLQVSNQSSGELRRYPVTVEEEQNGVRGFRVEVPLADVALITAESTEGHAQPRVRNWSTALMVSGPDESVEPRRLSPVVQEGLADGRFPLPVSMGRQAGRHELAVIAGHNGYLKFRGQTERAVMTRVSERDGKLVLSGHAPAHLVGSELLLKAKGRFDERLVPIDWTADGSYETAFDPSTLGGGAQGTIPLKAGRWNFFLRQADGPDVEFVIDRLASEQFPLHSTLKGRRYWLEARWHDFPQLNCRSELSDVERGPFRQGQLRREVYEAKCQEPLRDQVFYLSYNGKQYSDSPRAMHEELVRRGADLKHLWAVRDGQVELPPTAEKVRMWGTEWFDALASSKYIVTNAHLPEWVVRRPGQVIVQTWHGTMLKKIGHDIDTLHFDKEYQKRLELEAKNWSMLVSSNRFSTPILKRAFSYDGEILEAGYPRNDYLYSDERVKLAEEIRKRIGLPEGKKVVLYAPTWRDDQSHRAGQYSFDLRLDLEDARRRLGDDHVLLIRRHSNVVDQVPGAGNGFVWDVSEYPDIADLYLASDIMITDYSSVMFDYAHLKRPMLFFAYDLEHYRDTLRGFYFDFEKDSPGPLVRTSSELIDSIRDIDAVWPEYRERFERFHHLFCDLDDGRASQRVVDRMIEQATDLTEEK</sequence>
<reference evidence="8 9" key="1">
    <citation type="submission" date="2023-03" db="EMBL/GenBank/DDBJ databases">
        <title>Isolation and description of six Streptomyces strains from soil environments, able to metabolize different microbial glucans.</title>
        <authorList>
            <person name="Widen T."/>
            <person name="Larsbrink J."/>
        </authorList>
    </citation>
    <scope>NUCLEOTIDE SEQUENCE [LARGE SCALE GENOMIC DNA]</scope>
    <source>
        <strain evidence="8 9">Alt2</strain>
    </source>
</reference>
<evidence type="ECO:0000256" key="3">
    <source>
        <dbReference type="ARBA" id="ARBA00022475"/>
    </source>
</evidence>
<dbReference type="InterPro" id="IPR043148">
    <property type="entry name" value="TagF_C"/>
</dbReference>
<evidence type="ECO:0000256" key="1">
    <source>
        <dbReference type="ARBA" id="ARBA00004202"/>
    </source>
</evidence>
<organism evidence="8 9">
    <name type="scientific">Streptomyces poriferorum</name>
    <dbReference type="NCBI Taxonomy" id="2798799"/>
    <lineage>
        <taxon>Bacteria</taxon>
        <taxon>Bacillati</taxon>
        <taxon>Actinomycetota</taxon>
        <taxon>Actinomycetes</taxon>
        <taxon>Kitasatosporales</taxon>
        <taxon>Streptomycetaceae</taxon>
        <taxon>Streptomyces</taxon>
    </lineage>
</organism>
<dbReference type="RefSeq" id="WP_306070054.1">
    <property type="nucleotide sequence ID" value="NZ_CP120988.1"/>
</dbReference>
<feature type="domain" description="Glycosyltransferase 2-like" evidence="7">
    <location>
        <begin position="6"/>
        <end position="168"/>
    </location>
</feature>
<evidence type="ECO:0000256" key="2">
    <source>
        <dbReference type="ARBA" id="ARBA00010488"/>
    </source>
</evidence>
<dbReference type="EMBL" id="CP120988">
    <property type="protein sequence ID" value="WLQ59037.1"/>
    <property type="molecule type" value="Genomic_DNA"/>
</dbReference>
<dbReference type="InterPro" id="IPR043149">
    <property type="entry name" value="TagF_N"/>
</dbReference>
<dbReference type="SUPFAM" id="SSF53448">
    <property type="entry name" value="Nucleotide-diphospho-sugar transferases"/>
    <property type="match status" value="1"/>
</dbReference>
<comment type="similarity">
    <text evidence="2">Belongs to the CDP-glycerol glycerophosphotransferase family.</text>
</comment>
<evidence type="ECO:0000259" key="7">
    <source>
        <dbReference type="Pfam" id="PF00535"/>
    </source>
</evidence>
<dbReference type="Gene3D" id="3.40.50.11820">
    <property type="match status" value="1"/>
</dbReference>
<dbReference type="CDD" id="cd00761">
    <property type="entry name" value="Glyco_tranf_GTA_type"/>
    <property type="match status" value="1"/>
</dbReference>
<proteinExistence type="inferred from homology"/>
<keyword evidence="4" id="KW-0808">Transferase</keyword>
<dbReference type="InterPro" id="IPR001173">
    <property type="entry name" value="Glyco_trans_2-like"/>
</dbReference>
<keyword evidence="5" id="KW-0777">Teichoic acid biosynthesis</keyword>
<dbReference type="PANTHER" id="PTHR37316">
    <property type="entry name" value="TEICHOIC ACID GLYCEROL-PHOSPHATE PRIMASE"/>
    <property type="match status" value="1"/>
</dbReference>
<dbReference type="InterPro" id="IPR029044">
    <property type="entry name" value="Nucleotide-diphossugar_trans"/>
</dbReference>
<keyword evidence="3" id="KW-1003">Cell membrane</keyword>
<protein>
    <submittedName>
        <fullName evidence="8">CDP-glycerol glycerophosphotransferase family protein</fullName>
    </submittedName>
</protein>
<dbReference type="SUPFAM" id="SSF53756">
    <property type="entry name" value="UDP-Glycosyltransferase/glycogen phosphorylase"/>
    <property type="match status" value="1"/>
</dbReference>
<dbReference type="Gene3D" id="3.40.50.12580">
    <property type="match status" value="1"/>
</dbReference>
<keyword evidence="6" id="KW-0472">Membrane</keyword>
<gene>
    <name evidence="8" type="ORF">P8A19_28015</name>
</gene>
<dbReference type="Proteomes" id="UP001235744">
    <property type="component" value="Chromosome"/>
</dbReference>
<dbReference type="Pfam" id="PF00535">
    <property type="entry name" value="Glycos_transf_2"/>
    <property type="match status" value="1"/>
</dbReference>
<evidence type="ECO:0000313" key="8">
    <source>
        <dbReference type="EMBL" id="WLQ59037.1"/>
    </source>
</evidence>
<dbReference type="Gene3D" id="3.90.550.10">
    <property type="entry name" value="Spore Coat Polysaccharide Biosynthesis Protein SpsA, Chain A"/>
    <property type="match status" value="1"/>
</dbReference>
<comment type="subcellular location">
    <subcellularLocation>
        <location evidence="1">Cell membrane</location>
        <topology evidence="1">Peripheral membrane protein</topology>
    </subcellularLocation>
</comment>
<evidence type="ECO:0000256" key="6">
    <source>
        <dbReference type="ARBA" id="ARBA00023136"/>
    </source>
</evidence>
<dbReference type="InterPro" id="IPR007554">
    <property type="entry name" value="Glycerophosphate_synth"/>
</dbReference>
<keyword evidence="9" id="KW-1185">Reference proteome</keyword>